<dbReference type="GO" id="GO:0005846">
    <property type="term" value="C:nuclear cap binding complex"/>
    <property type="evidence" value="ECO:0007669"/>
    <property type="project" value="InterPro"/>
</dbReference>
<evidence type="ECO:0000259" key="2">
    <source>
        <dbReference type="Pfam" id="PF09090"/>
    </source>
</evidence>
<dbReference type="InterPro" id="IPR015174">
    <property type="entry name" value="MIF4G-like_typ-2"/>
</dbReference>
<dbReference type="InterPro" id="IPR016024">
    <property type="entry name" value="ARM-type_fold"/>
</dbReference>
<feature type="region of interest" description="Disordered" evidence="1">
    <location>
        <begin position="1"/>
        <end position="111"/>
    </location>
</feature>
<organism evidence="3 4">
    <name type="scientific">Babesia gibsoni</name>
    <dbReference type="NCBI Taxonomy" id="33632"/>
    <lineage>
        <taxon>Eukaryota</taxon>
        <taxon>Sar</taxon>
        <taxon>Alveolata</taxon>
        <taxon>Apicomplexa</taxon>
        <taxon>Aconoidasida</taxon>
        <taxon>Piroplasmida</taxon>
        <taxon>Babesiidae</taxon>
        <taxon>Babesia</taxon>
    </lineage>
</organism>
<protein>
    <submittedName>
        <fullName evidence="3">Cap binding like protein</fullName>
    </submittedName>
</protein>
<dbReference type="GO" id="GO:0003729">
    <property type="term" value="F:mRNA binding"/>
    <property type="evidence" value="ECO:0007669"/>
    <property type="project" value="TreeGrafter"/>
</dbReference>
<evidence type="ECO:0000313" key="4">
    <source>
        <dbReference type="Proteomes" id="UP001230268"/>
    </source>
</evidence>
<dbReference type="SUPFAM" id="SSF48371">
    <property type="entry name" value="ARM repeat"/>
    <property type="match status" value="2"/>
</dbReference>
<dbReference type="Proteomes" id="UP001230268">
    <property type="component" value="Unassembled WGS sequence"/>
</dbReference>
<feature type="compositionally biased region" description="Acidic residues" evidence="1">
    <location>
        <begin position="1"/>
        <end position="22"/>
    </location>
</feature>
<comment type="caution">
    <text evidence="3">The sequence shown here is derived from an EMBL/GenBank/DDBJ whole genome shotgun (WGS) entry which is preliminary data.</text>
</comment>
<dbReference type="PANTHER" id="PTHR12412:SF2">
    <property type="entry name" value="NUCLEAR CAP-BINDING PROTEIN SUBUNIT 1"/>
    <property type="match status" value="1"/>
</dbReference>
<dbReference type="Pfam" id="PF09090">
    <property type="entry name" value="MIF4G_like_2"/>
    <property type="match status" value="1"/>
</dbReference>
<evidence type="ECO:0000313" key="3">
    <source>
        <dbReference type="EMBL" id="KAK1441983.1"/>
    </source>
</evidence>
<keyword evidence="4" id="KW-1185">Reference proteome</keyword>
<dbReference type="PANTHER" id="PTHR12412">
    <property type="entry name" value="CAP BINDING PROTEIN"/>
    <property type="match status" value="1"/>
</dbReference>
<dbReference type="Gene3D" id="1.25.40.180">
    <property type="match status" value="3"/>
</dbReference>
<dbReference type="GO" id="GO:0006406">
    <property type="term" value="P:mRNA export from nucleus"/>
    <property type="evidence" value="ECO:0007669"/>
    <property type="project" value="InterPro"/>
</dbReference>
<accession>A0AAD8LM81</accession>
<dbReference type="GO" id="GO:0000339">
    <property type="term" value="F:RNA cap binding"/>
    <property type="evidence" value="ECO:0007669"/>
    <property type="project" value="InterPro"/>
</dbReference>
<name>A0AAD8LM81_BABGI</name>
<dbReference type="EMBL" id="JAVEPI010000004">
    <property type="protein sequence ID" value="KAK1441983.1"/>
    <property type="molecule type" value="Genomic_DNA"/>
</dbReference>
<dbReference type="GO" id="GO:0000184">
    <property type="term" value="P:nuclear-transcribed mRNA catabolic process, nonsense-mediated decay"/>
    <property type="evidence" value="ECO:0007669"/>
    <property type="project" value="TreeGrafter"/>
</dbReference>
<dbReference type="AlphaFoldDB" id="A0AAD8LM81"/>
<gene>
    <name evidence="3" type="ORF">BgAZ_400130</name>
</gene>
<feature type="domain" description="MIF4G-like type 2" evidence="2">
    <location>
        <begin position="751"/>
        <end position="910"/>
    </location>
</feature>
<dbReference type="InterPro" id="IPR027159">
    <property type="entry name" value="CBP80"/>
</dbReference>
<proteinExistence type="predicted"/>
<reference evidence="3" key="1">
    <citation type="submission" date="2023-08" db="EMBL/GenBank/DDBJ databases">
        <title>Draft sequence of the Babesia gibsoni genome.</title>
        <authorList>
            <person name="Yamagishi J.Y."/>
            <person name="Xuan X.X."/>
        </authorList>
    </citation>
    <scope>NUCLEOTIDE SEQUENCE</scope>
    <source>
        <strain evidence="3">Azabu</strain>
    </source>
</reference>
<evidence type="ECO:0000256" key="1">
    <source>
        <dbReference type="SAM" id="MobiDB-lite"/>
    </source>
</evidence>
<feature type="compositionally biased region" description="Basic and acidic residues" evidence="1">
    <location>
        <begin position="53"/>
        <end position="82"/>
    </location>
</feature>
<sequence length="974" mass="112481">MDMLEVDIDDRDDAIQPLEEDATTPAVGNTGLDKDTTGASRNRKRKASLSPGREYDDRRPREDRHRDFPSSKDDYYPGEHPRNKYRRTHMKFDYRNQRGRTPRGNQRGPYIPWNKDHLPFKRWDAQVVTVLDAFDKAKEDILNLTDVLARIGDALKPTFTTFESAVEELPIKTGAYASVVGMFMGKDMVQLVEQITQRILHRFGSLLTSGKRIPAIHCLRFLIGIYSCNVKCCRVMEIIEKLIDNAKKLQSAVYDSQENYVEATVIADNLIYIVAASLPWFSRDEFENNKKEIKKFCDQISKYNDVRNSKLAKINEDVEAAKKGKVAPNGKLTNPYAYMAVYRESINMLSYSDRLVTAVNGLKSLLKNEWQSTTTYRFYQSKGIKEHIFGAEIKDNIKEDTRNVTNEIIETMLAYDASKIKGCKPIVTMNLHFHSKYQEMEEISVHDKWLLEDHVLHTIYAFKNDTALCAKQLLLIPHNSYYKEHAIVEVLFNVMLNPMYNQQLALFCVLVMQEMSTSEPKIEELFEDFYSNLADNMEFLDAAVVQGLVTVGSYWFSVEFCKVRKPALHKNGEDGINDTNGDMEVEPDGTTEEQIKQQIKEKNARLFFAMFKKNNNYVVNFNNRLIDKISRLIYVDRLLNYSPEELKESIKVVIQEPLLSVQRVFQNKPLEHRVFLNLLHFNKVAPEENDLINSRIIGFIKRYVNREPLTEMPSNLFGDDKTADVVMEDAPRDDEGDGTLDNGVKRWMRHELILIFWETLLVLGSKTLTHLTRLVENHADSLNYFLSQDNYVTFEESTIFKVLKLTREVLKSDTKKMELIVEMLLKKEVVKPEEACKFVFSYFPNEDFFSNHSLTIIHLAVDFVKTHVDGIRANFLKDSQNRDSLLMELEKEEIKMHDLLRSIMEQINNRIAQGTTVEIELFFENMLKNIIVLDAGNSVMLAPLIADAKSRGYHERVLSALNLALLSQHIKPCG</sequence>
<dbReference type="GO" id="GO:0005634">
    <property type="term" value="C:nucleus"/>
    <property type="evidence" value="ECO:0007669"/>
    <property type="project" value="TreeGrafter"/>
</dbReference>